<evidence type="ECO:0000256" key="4">
    <source>
        <dbReference type="ARBA" id="ARBA00017099"/>
    </source>
</evidence>
<evidence type="ECO:0000256" key="2">
    <source>
        <dbReference type="ARBA" id="ARBA00010944"/>
    </source>
</evidence>
<proteinExistence type="inferred from homology"/>
<dbReference type="PANTHER" id="PTHR10491:SF4">
    <property type="entry name" value="METHIONINE ADENOSYLTRANSFERASE 2 SUBUNIT BETA"/>
    <property type="match status" value="1"/>
</dbReference>
<dbReference type="GO" id="GO:0008831">
    <property type="term" value="F:dTDP-4-dehydrorhamnose reductase activity"/>
    <property type="evidence" value="ECO:0007669"/>
    <property type="project" value="UniProtKB-EC"/>
</dbReference>
<feature type="domain" description="RmlD-like substrate binding" evidence="7">
    <location>
        <begin position="3"/>
        <end position="288"/>
    </location>
</feature>
<name>A0ABX1WW34_9BACT</name>
<evidence type="ECO:0000259" key="7">
    <source>
        <dbReference type="Pfam" id="PF04321"/>
    </source>
</evidence>
<sequence length="290" mass="33174">MTSILVTGSNGQLGSEIRELTTLYPEFKFIFTDIEELDITSLDEIIQFVEKHKVNYLINCAAYTNVDGAEENVDIAEQLNAKAVKNIAEISAHYQIIPIQISTDYVFSGKGFKPYNEDDETSPGSVYGKTKLKGENYLREICPKHITIRTSWLYSPFGQNFLKTMIKLGKEREELHVVSDQVGTPTYAHDLAKSILKIIRRLENDKNFKEFGVYHYSNDGVCSWFDFATEIQIIFGNNCKTKSTDSESFKTLAKRPHYSVLNKSKIKHIFGLDIPHWRGRISHCINRIKS</sequence>
<comment type="catalytic activity">
    <reaction evidence="5">
        <text>dTDP-beta-L-rhamnose + NADP(+) = dTDP-4-dehydro-beta-L-rhamnose + NADPH + H(+)</text>
        <dbReference type="Rhea" id="RHEA:21796"/>
        <dbReference type="ChEBI" id="CHEBI:15378"/>
        <dbReference type="ChEBI" id="CHEBI:57510"/>
        <dbReference type="ChEBI" id="CHEBI:57783"/>
        <dbReference type="ChEBI" id="CHEBI:58349"/>
        <dbReference type="ChEBI" id="CHEBI:62830"/>
        <dbReference type="EC" id="1.1.1.133"/>
    </reaction>
</comment>
<dbReference type="InterPro" id="IPR005913">
    <property type="entry name" value="dTDP_dehydrorham_reduct"/>
</dbReference>
<comment type="pathway">
    <text evidence="1 6">Carbohydrate biosynthesis; dTDP-L-rhamnose biosynthesis.</text>
</comment>
<comment type="caution">
    <text evidence="8">The sequence shown here is derived from an EMBL/GenBank/DDBJ whole genome shotgun (WGS) entry which is preliminary data.</text>
</comment>
<dbReference type="Gene3D" id="3.40.50.720">
    <property type="entry name" value="NAD(P)-binding Rossmann-like Domain"/>
    <property type="match status" value="1"/>
</dbReference>
<comment type="similarity">
    <text evidence="2 6">Belongs to the dTDP-4-dehydrorhamnose reductase family.</text>
</comment>
<keyword evidence="9" id="KW-1185">Reference proteome</keyword>
<dbReference type="Gene3D" id="3.90.25.10">
    <property type="entry name" value="UDP-galactose 4-epimerase, domain 1"/>
    <property type="match status" value="1"/>
</dbReference>
<dbReference type="EC" id="1.1.1.133" evidence="3 6"/>
<evidence type="ECO:0000313" key="9">
    <source>
        <dbReference type="Proteomes" id="UP000732105"/>
    </source>
</evidence>
<gene>
    <name evidence="8" type="primary">rfbD</name>
    <name evidence="8" type="ORF">ELS83_10810</name>
</gene>
<dbReference type="CDD" id="cd05254">
    <property type="entry name" value="dTDP_HR_like_SDR_e"/>
    <property type="match status" value="1"/>
</dbReference>
<evidence type="ECO:0000313" key="8">
    <source>
        <dbReference type="EMBL" id="NOU60318.1"/>
    </source>
</evidence>
<keyword evidence="6" id="KW-0521">NADP</keyword>
<dbReference type="Proteomes" id="UP000732105">
    <property type="component" value="Unassembled WGS sequence"/>
</dbReference>
<protein>
    <recommendedName>
        <fullName evidence="4 6">dTDP-4-dehydrorhamnose reductase</fullName>
        <ecNumber evidence="3 6">1.1.1.133</ecNumber>
    </recommendedName>
</protein>
<evidence type="ECO:0000256" key="6">
    <source>
        <dbReference type="RuleBase" id="RU364082"/>
    </source>
</evidence>
<dbReference type="Pfam" id="PF04321">
    <property type="entry name" value="RmlD_sub_bind"/>
    <property type="match status" value="1"/>
</dbReference>
<dbReference type="RefSeq" id="WP_171595604.1">
    <property type="nucleotide sequence ID" value="NZ_RZNH01000016.1"/>
</dbReference>
<dbReference type="NCBIfam" id="TIGR01214">
    <property type="entry name" value="rmlD"/>
    <property type="match status" value="1"/>
</dbReference>
<organism evidence="8 9">
    <name type="scientific">Marinifilum caeruleilacunae</name>
    <dbReference type="NCBI Taxonomy" id="2499076"/>
    <lineage>
        <taxon>Bacteria</taxon>
        <taxon>Pseudomonadati</taxon>
        <taxon>Bacteroidota</taxon>
        <taxon>Bacteroidia</taxon>
        <taxon>Marinilabiliales</taxon>
        <taxon>Marinifilaceae</taxon>
    </lineage>
</organism>
<dbReference type="SUPFAM" id="SSF51735">
    <property type="entry name" value="NAD(P)-binding Rossmann-fold domains"/>
    <property type="match status" value="1"/>
</dbReference>
<dbReference type="PANTHER" id="PTHR10491">
    <property type="entry name" value="DTDP-4-DEHYDRORHAMNOSE REDUCTASE"/>
    <property type="match status" value="1"/>
</dbReference>
<dbReference type="EMBL" id="RZNH01000016">
    <property type="protein sequence ID" value="NOU60318.1"/>
    <property type="molecule type" value="Genomic_DNA"/>
</dbReference>
<keyword evidence="6 8" id="KW-0560">Oxidoreductase</keyword>
<reference evidence="8 9" key="1">
    <citation type="submission" date="2018-12" db="EMBL/GenBank/DDBJ databases">
        <title>Marinifilum JC070 sp. nov., a marine bacterium isolated from Yongle Blue Hole in the South China Sea.</title>
        <authorList>
            <person name="Fu T."/>
        </authorList>
    </citation>
    <scope>NUCLEOTIDE SEQUENCE [LARGE SCALE GENOMIC DNA]</scope>
    <source>
        <strain evidence="8 9">JC070</strain>
    </source>
</reference>
<evidence type="ECO:0000256" key="5">
    <source>
        <dbReference type="ARBA" id="ARBA00048200"/>
    </source>
</evidence>
<evidence type="ECO:0000256" key="1">
    <source>
        <dbReference type="ARBA" id="ARBA00004781"/>
    </source>
</evidence>
<comment type="function">
    <text evidence="6">Catalyzes the reduction of dTDP-6-deoxy-L-lyxo-4-hexulose to yield dTDP-L-rhamnose.</text>
</comment>
<dbReference type="InterPro" id="IPR029903">
    <property type="entry name" value="RmlD-like-bd"/>
</dbReference>
<accession>A0ABX1WW34</accession>
<dbReference type="InterPro" id="IPR036291">
    <property type="entry name" value="NAD(P)-bd_dom_sf"/>
</dbReference>
<evidence type="ECO:0000256" key="3">
    <source>
        <dbReference type="ARBA" id="ARBA00012929"/>
    </source>
</evidence>